<dbReference type="PANTHER" id="PTHR46696">
    <property type="entry name" value="P450, PUTATIVE (EUROFUNG)-RELATED"/>
    <property type="match status" value="1"/>
</dbReference>
<dbReference type="Gene3D" id="1.10.630.10">
    <property type="entry name" value="Cytochrome P450"/>
    <property type="match status" value="1"/>
</dbReference>
<dbReference type="GO" id="GO:0016705">
    <property type="term" value="F:oxidoreductase activity, acting on paired donors, with incorporation or reduction of molecular oxygen"/>
    <property type="evidence" value="ECO:0007669"/>
    <property type="project" value="InterPro"/>
</dbReference>
<dbReference type="EMBL" id="MWQN01000004">
    <property type="protein sequence ID" value="OPC76927.1"/>
    <property type="molecule type" value="Genomic_DNA"/>
</dbReference>
<dbReference type="GO" id="GO:0004497">
    <property type="term" value="F:monooxygenase activity"/>
    <property type="evidence" value="ECO:0007669"/>
    <property type="project" value="InterPro"/>
</dbReference>
<reference evidence="3 4" key="1">
    <citation type="submission" date="2017-03" db="EMBL/GenBank/DDBJ databases">
        <title>Draft genome sequence of Streptomyces scabrisporus NF3, endophyte isolated from Amphipterygium adstringens.</title>
        <authorList>
            <person name="Vazquez M."/>
            <person name="Ceapa C.D."/>
            <person name="Rodriguez Luna D."/>
            <person name="Sanchez Esquivel S."/>
        </authorList>
    </citation>
    <scope>NUCLEOTIDE SEQUENCE [LARGE SCALE GENOMIC DNA]</scope>
    <source>
        <strain evidence="3 4">NF3</strain>
    </source>
</reference>
<dbReference type="InterPro" id="IPR002397">
    <property type="entry name" value="Cyt_P450_B"/>
</dbReference>
<feature type="region of interest" description="Disordered" evidence="2">
    <location>
        <begin position="306"/>
        <end position="366"/>
    </location>
</feature>
<dbReference type="PRINTS" id="PR00359">
    <property type="entry name" value="BP450"/>
</dbReference>
<evidence type="ECO:0000313" key="3">
    <source>
        <dbReference type="EMBL" id="OPC76927.1"/>
    </source>
</evidence>
<comment type="caution">
    <text evidence="3">The sequence shown here is derived from an EMBL/GenBank/DDBJ whole genome shotgun (WGS) entry which is preliminary data.</text>
</comment>
<name>A0A1T3NJ97_9ACTN</name>
<organism evidence="3 4">
    <name type="scientific">Embleya scabrispora</name>
    <dbReference type="NCBI Taxonomy" id="159449"/>
    <lineage>
        <taxon>Bacteria</taxon>
        <taxon>Bacillati</taxon>
        <taxon>Actinomycetota</taxon>
        <taxon>Actinomycetes</taxon>
        <taxon>Kitasatosporales</taxon>
        <taxon>Streptomycetaceae</taxon>
        <taxon>Embleya</taxon>
    </lineage>
</organism>
<evidence type="ECO:0000256" key="2">
    <source>
        <dbReference type="SAM" id="MobiDB-lite"/>
    </source>
</evidence>
<feature type="region of interest" description="Disordered" evidence="2">
    <location>
        <begin position="221"/>
        <end position="262"/>
    </location>
</feature>
<protein>
    <submittedName>
        <fullName evidence="3">Uncharacterized protein</fullName>
    </submittedName>
</protein>
<keyword evidence="4" id="KW-1185">Reference proteome</keyword>
<proteinExistence type="inferred from homology"/>
<accession>A0A1T3NJ97</accession>
<dbReference type="STRING" id="159449.B4N89_40745"/>
<feature type="region of interest" description="Disordered" evidence="2">
    <location>
        <begin position="60"/>
        <end position="130"/>
    </location>
</feature>
<feature type="compositionally biased region" description="Polar residues" evidence="2">
    <location>
        <begin position="67"/>
        <end position="76"/>
    </location>
</feature>
<dbReference type="InterPro" id="IPR036396">
    <property type="entry name" value="Cyt_P450_sf"/>
</dbReference>
<dbReference type="PANTHER" id="PTHR46696:SF1">
    <property type="entry name" value="CYTOCHROME P450 YJIB-RELATED"/>
    <property type="match status" value="1"/>
</dbReference>
<dbReference type="Pfam" id="PF00067">
    <property type="entry name" value="p450"/>
    <property type="match status" value="1"/>
</dbReference>
<evidence type="ECO:0000256" key="1">
    <source>
        <dbReference type="ARBA" id="ARBA00010617"/>
    </source>
</evidence>
<evidence type="ECO:0000313" key="4">
    <source>
        <dbReference type="Proteomes" id="UP000190037"/>
    </source>
</evidence>
<dbReference type="GO" id="GO:0005506">
    <property type="term" value="F:iron ion binding"/>
    <property type="evidence" value="ECO:0007669"/>
    <property type="project" value="InterPro"/>
</dbReference>
<feature type="compositionally biased region" description="Basic and acidic residues" evidence="2">
    <location>
        <begin position="306"/>
        <end position="319"/>
    </location>
</feature>
<gene>
    <name evidence="3" type="ORF">B4N89_40745</name>
</gene>
<dbReference type="Proteomes" id="UP000190037">
    <property type="component" value="Unassembled WGS sequence"/>
</dbReference>
<dbReference type="GO" id="GO:0020037">
    <property type="term" value="F:heme binding"/>
    <property type="evidence" value="ECO:0007669"/>
    <property type="project" value="InterPro"/>
</dbReference>
<dbReference type="InterPro" id="IPR001128">
    <property type="entry name" value="Cyt_P450"/>
</dbReference>
<dbReference type="SUPFAM" id="SSF48264">
    <property type="entry name" value="Cytochrome P450"/>
    <property type="match status" value="1"/>
</dbReference>
<dbReference type="AlphaFoldDB" id="A0A1T3NJ97"/>
<comment type="similarity">
    <text evidence="1">Belongs to the cytochrome P450 family.</text>
</comment>
<sequence>MQPRNTVLAASSHGVGSALTMIDSTPRSIAAVHGSAAARTRSEVPITSNTSAVRKAFAVRPTRSRSRCSPNGTVSGRNVPFPHAGHGGSSMPPGPARSASAIGTRQRHRTQRARAGLPCSSSTRSTGLPAVRCSPSTFRMAMIARSRGSARCAAPATCRACGAGRRAGEVRRAAGPVLRRSGRGVCRRPGGRDRDVCRGCAAASLDEPVDPGRLFGVEGVLGNGGDTARGRPDHQQPVLPPYVQRRGPEHRRRAHARSGAGEAVVVQDDFDHTLPDQRAHLPAVNEHQGKRHEEQPSAREALLGEDRQQGQEYGQRDDQPPDPLRIRREHRRGTTPPRVREGSRDHHARMPKHIGTTGRVASGDPPPGREGFANIDLCSDAEVSPRDLGRAGIRCAPTQVGVGALIGEGSLLARHSTTCNTVHALPTHPDHHVHLRHASIGRNDVVEETLRLEGPIAHMPLRYALEDIDLDEGVTIRHGDAMIIAFGAAGRAPAVHADPNVFDPARAGKEHLAFGHGPHHRLGAPLTRMEADVALRALFTRFPRLTLAHPEHALARRESFTANGLRELPVPLSSTSPACSGTLPHGVRA</sequence>